<feature type="binding site" description="axial binding residue" evidence="9">
    <location>
        <position position="331"/>
    </location>
    <ligand>
        <name>heme b</name>
        <dbReference type="ChEBI" id="CHEBI:60344"/>
        <label>1</label>
    </ligand>
    <ligandPart>
        <name>Fe</name>
        <dbReference type="ChEBI" id="CHEBI:18248"/>
    </ligandPart>
</feature>
<feature type="transmembrane region" description="Helical" evidence="10">
    <location>
        <begin position="295"/>
        <end position="313"/>
    </location>
</feature>
<keyword evidence="9" id="KW-0479">Metal-binding</keyword>
<feature type="signal peptide" evidence="11">
    <location>
        <begin position="1"/>
        <end position="23"/>
    </location>
</feature>
<evidence type="ECO:0000259" key="13">
    <source>
        <dbReference type="PROSITE" id="PS50939"/>
    </source>
</evidence>
<dbReference type="PANTHER" id="PTHR23130:SF175">
    <property type="entry name" value="CYTOCHROME B561 AND DOMON DOMAIN-CONTAINING PROTEIN"/>
    <property type="match status" value="1"/>
</dbReference>
<proteinExistence type="predicted"/>
<feature type="domain" description="DOMON" evidence="12">
    <location>
        <begin position="52"/>
        <end position="179"/>
    </location>
</feature>
<feature type="domain" description="Cytochrome b561" evidence="13">
    <location>
        <begin position="186"/>
        <end position="387"/>
    </location>
</feature>
<evidence type="ECO:0000256" key="6">
    <source>
        <dbReference type="ARBA" id="ARBA00022989"/>
    </source>
</evidence>
<dbReference type="InterPro" id="IPR005018">
    <property type="entry name" value="DOMON_domain"/>
</dbReference>
<dbReference type="Proteomes" id="UP001054252">
    <property type="component" value="Unassembled WGS sequence"/>
</dbReference>
<evidence type="ECO:0000256" key="1">
    <source>
        <dbReference type="ARBA" id="ARBA00004370"/>
    </source>
</evidence>
<dbReference type="PROSITE" id="PS50939">
    <property type="entry name" value="CYTOCHROME_B561"/>
    <property type="match status" value="1"/>
</dbReference>
<dbReference type="PROSITE" id="PS50836">
    <property type="entry name" value="DOMON"/>
    <property type="match status" value="1"/>
</dbReference>
<feature type="transmembrane region" description="Helical" evidence="10">
    <location>
        <begin position="333"/>
        <end position="350"/>
    </location>
</feature>
<dbReference type="AlphaFoldDB" id="A0AAV5LSC8"/>
<dbReference type="CDD" id="cd08760">
    <property type="entry name" value="Cyt_b561_FRRS1_like"/>
    <property type="match status" value="1"/>
</dbReference>
<evidence type="ECO:0000256" key="10">
    <source>
        <dbReference type="SAM" id="Phobius"/>
    </source>
</evidence>
<organism evidence="14 15">
    <name type="scientific">Rubroshorea leprosula</name>
    <dbReference type="NCBI Taxonomy" id="152421"/>
    <lineage>
        <taxon>Eukaryota</taxon>
        <taxon>Viridiplantae</taxon>
        <taxon>Streptophyta</taxon>
        <taxon>Embryophyta</taxon>
        <taxon>Tracheophyta</taxon>
        <taxon>Spermatophyta</taxon>
        <taxon>Magnoliopsida</taxon>
        <taxon>eudicotyledons</taxon>
        <taxon>Gunneridae</taxon>
        <taxon>Pentapetalae</taxon>
        <taxon>rosids</taxon>
        <taxon>malvids</taxon>
        <taxon>Malvales</taxon>
        <taxon>Dipterocarpaceae</taxon>
        <taxon>Rubroshorea</taxon>
    </lineage>
</organism>
<keyword evidence="4 11" id="KW-0732">Signal</keyword>
<dbReference type="GO" id="GO:0016020">
    <property type="term" value="C:membrane"/>
    <property type="evidence" value="ECO:0007669"/>
    <property type="project" value="UniProtKB-SubCell"/>
</dbReference>
<name>A0AAV5LSC8_9ROSI</name>
<feature type="transmembrane region" description="Helical" evidence="10">
    <location>
        <begin position="362"/>
        <end position="389"/>
    </location>
</feature>
<dbReference type="Pfam" id="PF04526">
    <property type="entry name" value="DUF568"/>
    <property type="match status" value="1"/>
</dbReference>
<evidence type="ECO:0000256" key="4">
    <source>
        <dbReference type="ARBA" id="ARBA00022729"/>
    </source>
</evidence>
<keyword evidence="2 8" id="KW-0813">Transport</keyword>
<comment type="subcellular location">
    <subcellularLocation>
        <location evidence="1">Membrane</location>
    </subcellularLocation>
</comment>
<evidence type="ECO:0000256" key="11">
    <source>
        <dbReference type="SAM" id="SignalP"/>
    </source>
</evidence>
<sequence length="408" mass="46368">MHSSTSTLAVILVLASLSANVSQGKPRPCSDEFSDMAAQKHLSTNCKKLSTLEAEFAWNHRNNGTDRKKIELEVFVGTKNVTEMGWLAWGVNPERPRMVGTRAIIGIMMPNGTQAIKTYNITADTRRGCALRPSDVDVKFQDMAVEYNNSAGYFSIFSRVMLPVIYYNISRLNHVWQVGQYVNGLEPQMHSMTLQNFDSKETVNLTSADGRGKGVGHSRRRLRKVHGILNIIGWGTLLPIGVIIARYFRKYPFKSSWWFLLHVSCQTAGFVLGTIGFATGLWIGHYSRFYSFHTHRTLAICIFAFTTLQLLAFRLKPTPDDEYRKHWNVYHHFLGYALIAIISVNIFHGIDILKPHKFRWRWTFIGILVALATVTLALEIYTWITFLAAKKRAKNDRKSKPTSSSSSR</sequence>
<evidence type="ECO:0000256" key="2">
    <source>
        <dbReference type="ARBA" id="ARBA00022448"/>
    </source>
</evidence>
<feature type="chain" id="PRO_5043764262" description="Cytochrome b561 and DOMON domain-containing protein" evidence="11">
    <location>
        <begin position="24"/>
        <end position="408"/>
    </location>
</feature>
<keyword evidence="6 10" id="KW-1133">Transmembrane helix</keyword>
<evidence type="ECO:0000313" key="15">
    <source>
        <dbReference type="Proteomes" id="UP001054252"/>
    </source>
</evidence>
<dbReference type="EMBL" id="BPVZ01000135">
    <property type="protein sequence ID" value="GKV39596.1"/>
    <property type="molecule type" value="Genomic_DNA"/>
</dbReference>
<feature type="transmembrane region" description="Helical" evidence="10">
    <location>
        <begin position="227"/>
        <end position="245"/>
    </location>
</feature>
<reference evidence="14 15" key="1">
    <citation type="journal article" date="2021" name="Commun. Biol.">
        <title>The genome of Shorea leprosula (Dipterocarpaceae) highlights the ecological relevance of drought in aseasonal tropical rainforests.</title>
        <authorList>
            <person name="Ng K.K.S."/>
            <person name="Kobayashi M.J."/>
            <person name="Fawcett J.A."/>
            <person name="Hatakeyama M."/>
            <person name="Paape T."/>
            <person name="Ng C.H."/>
            <person name="Ang C.C."/>
            <person name="Tnah L.H."/>
            <person name="Lee C.T."/>
            <person name="Nishiyama T."/>
            <person name="Sese J."/>
            <person name="O'Brien M.J."/>
            <person name="Copetti D."/>
            <person name="Mohd Noor M.I."/>
            <person name="Ong R.C."/>
            <person name="Putra M."/>
            <person name="Sireger I.Z."/>
            <person name="Indrioko S."/>
            <person name="Kosugi Y."/>
            <person name="Izuno A."/>
            <person name="Isagi Y."/>
            <person name="Lee S.L."/>
            <person name="Shimizu K.K."/>
        </authorList>
    </citation>
    <scope>NUCLEOTIDE SEQUENCE [LARGE SCALE GENOMIC DNA]</scope>
    <source>
        <strain evidence="14">214</strain>
    </source>
</reference>
<dbReference type="PANTHER" id="PTHR23130">
    <property type="entry name" value="CYTOCHROME B561 AND DOMON DOMAIN-CONTAINING PROTEIN"/>
    <property type="match status" value="1"/>
</dbReference>
<dbReference type="SMART" id="SM00665">
    <property type="entry name" value="B561"/>
    <property type="match status" value="1"/>
</dbReference>
<keyword evidence="5 8" id="KW-0249">Electron transport</keyword>
<dbReference type="Gene3D" id="1.20.120.1770">
    <property type="match status" value="1"/>
</dbReference>
<evidence type="ECO:0000313" key="14">
    <source>
        <dbReference type="EMBL" id="GKV39596.1"/>
    </source>
</evidence>
<comment type="caution">
    <text evidence="14">The sequence shown here is derived from an EMBL/GenBank/DDBJ whole genome shotgun (WGS) entry which is preliminary data.</text>
</comment>
<dbReference type="InterPro" id="IPR017214">
    <property type="entry name" value="UCP037471"/>
</dbReference>
<keyword evidence="15" id="KW-1185">Reference proteome</keyword>
<evidence type="ECO:0000256" key="3">
    <source>
        <dbReference type="ARBA" id="ARBA00022692"/>
    </source>
</evidence>
<feature type="transmembrane region" description="Helical" evidence="10">
    <location>
        <begin position="257"/>
        <end position="283"/>
    </location>
</feature>
<evidence type="ECO:0000256" key="9">
    <source>
        <dbReference type="PIRSR" id="PIRSR037471-1"/>
    </source>
</evidence>
<evidence type="ECO:0000256" key="5">
    <source>
        <dbReference type="ARBA" id="ARBA00022982"/>
    </source>
</evidence>
<keyword evidence="9" id="KW-0408">Iron</keyword>
<dbReference type="PIRSF" id="PIRSF037471">
    <property type="entry name" value="UCP037471"/>
    <property type="match status" value="1"/>
</dbReference>
<feature type="binding site" description="axial binding residue" evidence="9">
    <location>
        <position position="262"/>
    </location>
    <ligand>
        <name>heme b</name>
        <dbReference type="ChEBI" id="CHEBI:60344"/>
        <label>1</label>
    </ligand>
    <ligandPart>
        <name>Fe</name>
        <dbReference type="ChEBI" id="CHEBI:18248"/>
    </ligandPart>
</feature>
<feature type="binding site" description="axial binding residue" evidence="9">
    <location>
        <position position="226"/>
    </location>
    <ligand>
        <name>heme b</name>
        <dbReference type="ChEBI" id="CHEBI:60344"/>
        <label>1</label>
    </ligand>
    <ligandPart>
        <name>Fe</name>
        <dbReference type="ChEBI" id="CHEBI:18248"/>
    </ligandPart>
</feature>
<protein>
    <recommendedName>
        <fullName evidence="8">Cytochrome b561 and DOMON domain-containing protein</fullName>
    </recommendedName>
</protein>
<keyword evidence="7 8" id="KW-0472">Membrane</keyword>
<evidence type="ECO:0000259" key="12">
    <source>
        <dbReference type="PROSITE" id="PS50836"/>
    </source>
</evidence>
<evidence type="ECO:0000256" key="7">
    <source>
        <dbReference type="ARBA" id="ARBA00023136"/>
    </source>
</evidence>
<dbReference type="InterPro" id="IPR006593">
    <property type="entry name" value="Cyt_b561/ferric_Rdtase_TM"/>
</dbReference>
<dbReference type="GO" id="GO:0046872">
    <property type="term" value="F:metal ion binding"/>
    <property type="evidence" value="ECO:0007669"/>
    <property type="project" value="UniProtKB-KW"/>
</dbReference>
<feature type="binding site" description="axial binding residue" evidence="9">
    <location>
        <position position="295"/>
    </location>
    <ligand>
        <name>heme b</name>
        <dbReference type="ChEBI" id="CHEBI:60344"/>
        <label>1</label>
    </ligand>
    <ligandPart>
        <name>Fe</name>
        <dbReference type="ChEBI" id="CHEBI:18248"/>
    </ligandPart>
</feature>
<evidence type="ECO:0000256" key="8">
    <source>
        <dbReference type="PIRNR" id="PIRNR037471"/>
    </source>
</evidence>
<keyword evidence="3 10" id="KW-0812">Transmembrane</keyword>
<accession>A0AAV5LSC8</accession>
<dbReference type="InterPro" id="IPR045265">
    <property type="entry name" value="AIR12_DOMON"/>
</dbReference>
<gene>
    <name evidence="14" type="ORF">SLEP1_g47347</name>
</gene>
<comment type="cofactor">
    <cofactor evidence="8">
        <name>heme b</name>
        <dbReference type="ChEBI" id="CHEBI:60344"/>
    </cofactor>
    <text evidence="8">Binds 2 heme b groups non-covalently.</text>
</comment>